<keyword evidence="4" id="KW-0804">Transcription</keyword>
<feature type="compositionally biased region" description="Basic and acidic residues" evidence="6">
    <location>
        <begin position="85"/>
        <end position="98"/>
    </location>
</feature>
<accession>A0AAV1DP12</accession>
<gene>
    <name evidence="7" type="ORF">OLC1_LOCUS17043</name>
</gene>
<keyword evidence="3" id="KW-0238">DNA-binding</keyword>
<dbReference type="GO" id="GO:0005634">
    <property type="term" value="C:nucleus"/>
    <property type="evidence" value="ECO:0007669"/>
    <property type="project" value="UniProtKB-SubCell"/>
</dbReference>
<dbReference type="AlphaFoldDB" id="A0AAV1DP12"/>
<evidence type="ECO:0000256" key="3">
    <source>
        <dbReference type="ARBA" id="ARBA00023125"/>
    </source>
</evidence>
<proteinExistence type="predicted"/>
<keyword evidence="8" id="KW-1185">Reference proteome</keyword>
<dbReference type="GO" id="GO:0003677">
    <property type="term" value="F:DNA binding"/>
    <property type="evidence" value="ECO:0007669"/>
    <property type="project" value="UniProtKB-KW"/>
</dbReference>
<dbReference type="Gene3D" id="2.40.330.10">
    <property type="entry name" value="DNA-binding pseudobarrel domain"/>
    <property type="match status" value="1"/>
</dbReference>
<keyword evidence="5" id="KW-0539">Nucleus</keyword>
<evidence type="ECO:0000256" key="5">
    <source>
        <dbReference type="ARBA" id="ARBA00023242"/>
    </source>
</evidence>
<keyword evidence="2" id="KW-0805">Transcription regulation</keyword>
<evidence type="ECO:0000313" key="8">
    <source>
        <dbReference type="Proteomes" id="UP001161247"/>
    </source>
</evidence>
<evidence type="ECO:0000256" key="6">
    <source>
        <dbReference type="SAM" id="MobiDB-lite"/>
    </source>
</evidence>
<sequence>MRSQTKMTANEQSTNGHQLPYERDFEAQKKDVMAVLNLLQMKREPLDHGTTEELNEMMNKTLGRRRRNIEATNRIKSKSKQCLGSKDHQHLEDMDKENARKRRKIEFINEKFEPERCSSNMKKTIVYQCPNIGMGSDGCVLPDLPPIPEILNIIGKCSRPFEKQLTFSDLERSQNRLNFNKEYVQGALMPVLKAGEEDLNVGIPVTVFDCRDKRYSMRLKCWDRAHALNGGWNQFVDDRKELKTPFEKNVDWVTVWIFRHKISDELCGAITSRRLDTKDPIKRNRKTVVHHQALKS</sequence>
<dbReference type="PANTHER" id="PTHR31541:SF28">
    <property type="entry name" value="TF-B3 DOMAIN-CONTAINING PROTEIN"/>
    <property type="match status" value="1"/>
</dbReference>
<dbReference type="EMBL" id="OX459123">
    <property type="protein sequence ID" value="CAI9109082.1"/>
    <property type="molecule type" value="Genomic_DNA"/>
</dbReference>
<evidence type="ECO:0000256" key="4">
    <source>
        <dbReference type="ARBA" id="ARBA00023163"/>
    </source>
</evidence>
<dbReference type="InterPro" id="IPR015300">
    <property type="entry name" value="DNA-bd_pseudobarrel_sf"/>
</dbReference>
<dbReference type="InterPro" id="IPR005508">
    <property type="entry name" value="At2g31720-like"/>
</dbReference>
<name>A0AAV1DP12_OLDCO</name>
<evidence type="ECO:0000256" key="1">
    <source>
        <dbReference type="ARBA" id="ARBA00004123"/>
    </source>
</evidence>
<organism evidence="7 8">
    <name type="scientific">Oldenlandia corymbosa var. corymbosa</name>
    <dbReference type="NCBI Taxonomy" id="529605"/>
    <lineage>
        <taxon>Eukaryota</taxon>
        <taxon>Viridiplantae</taxon>
        <taxon>Streptophyta</taxon>
        <taxon>Embryophyta</taxon>
        <taxon>Tracheophyta</taxon>
        <taxon>Spermatophyta</taxon>
        <taxon>Magnoliopsida</taxon>
        <taxon>eudicotyledons</taxon>
        <taxon>Gunneridae</taxon>
        <taxon>Pentapetalae</taxon>
        <taxon>asterids</taxon>
        <taxon>lamiids</taxon>
        <taxon>Gentianales</taxon>
        <taxon>Rubiaceae</taxon>
        <taxon>Rubioideae</taxon>
        <taxon>Spermacoceae</taxon>
        <taxon>Hedyotis-Oldenlandia complex</taxon>
        <taxon>Oldenlandia</taxon>
    </lineage>
</organism>
<dbReference type="SUPFAM" id="SSF101936">
    <property type="entry name" value="DNA-binding pseudobarrel domain"/>
    <property type="match status" value="1"/>
</dbReference>
<feature type="region of interest" description="Disordered" evidence="6">
    <location>
        <begin position="71"/>
        <end position="98"/>
    </location>
</feature>
<evidence type="ECO:0000313" key="7">
    <source>
        <dbReference type="EMBL" id="CAI9109082.1"/>
    </source>
</evidence>
<dbReference type="PANTHER" id="PTHR31541">
    <property type="entry name" value="B3 DOMAIN PLANT PROTEIN-RELATED"/>
    <property type="match status" value="1"/>
</dbReference>
<dbReference type="Proteomes" id="UP001161247">
    <property type="component" value="Chromosome 6"/>
</dbReference>
<comment type="subcellular location">
    <subcellularLocation>
        <location evidence="1">Nucleus</location>
    </subcellularLocation>
</comment>
<reference evidence="7" key="1">
    <citation type="submission" date="2023-03" db="EMBL/GenBank/DDBJ databases">
        <authorList>
            <person name="Julca I."/>
        </authorList>
    </citation>
    <scope>NUCLEOTIDE SEQUENCE</scope>
</reference>
<protein>
    <submittedName>
        <fullName evidence="7">OLC1v1008824C1</fullName>
    </submittedName>
</protein>
<evidence type="ECO:0000256" key="2">
    <source>
        <dbReference type="ARBA" id="ARBA00023015"/>
    </source>
</evidence>